<gene>
    <name evidence="17" type="ORF">HCN44_007639</name>
</gene>
<feature type="region of interest" description="Disordered" evidence="15">
    <location>
        <begin position="1236"/>
        <end position="1263"/>
    </location>
</feature>
<dbReference type="FunFam" id="1.10.150.20:FF:000024">
    <property type="entry name" value="DNA polymerase gamma, catalytic subunit"/>
    <property type="match status" value="1"/>
</dbReference>
<keyword evidence="11" id="KW-0238">DNA-binding</keyword>
<evidence type="ECO:0000256" key="6">
    <source>
        <dbReference type="ARBA" id="ARBA00022679"/>
    </source>
</evidence>
<keyword evidence="10" id="KW-0239">DNA-directed DNA polymerase</keyword>
<dbReference type="InterPro" id="IPR043502">
    <property type="entry name" value="DNA/RNA_pol_sf"/>
</dbReference>
<accession>A0A835CPJ2</accession>
<evidence type="ECO:0000313" key="17">
    <source>
        <dbReference type="EMBL" id="KAF7988145.1"/>
    </source>
</evidence>
<keyword evidence="7" id="KW-0548">Nucleotidyltransferase</keyword>
<evidence type="ECO:0000256" key="13">
    <source>
        <dbReference type="ARBA" id="ARBA00023271"/>
    </source>
</evidence>
<sequence>MMRTKLKWINIYKCLNYFDNNLYYHTTKATRLSSNTKIVRIRKINKKQNNITPKETSAVNKNHQQFNINKNNELTKLNNDFIQKNIKINSSTEVLNCHENINDKSIWEDVDSPEHSIVNNKKSETNCKSEELKENIDNQNETRYNKLNMQMLSRSLHKQIFANLNNADVPDEIIDASKRDLNAFNMNIEDTVYTPDVDIDLPPLEGKDLIEHFLNISTAQAAPYLKLAEKIINDIPEMPETWVFQEGWTRYCDGKIERVDYPLEEAMIFDVEVCVKDGPLPTLATAVTNSAWYSWVSKTLIESNGMPAESISFTPDYLIPIESCQNDNGRKQTSHQTKAKIVIGHNVSYDRARIKEQYWLNQTGTRFIDTMSLHISVSGMNSYQRAQVMASKNKPIDEDWQDITSLNNLADVYKLYCGEHHEKSSRDVFVKGDLEEIKLKFQELMHYCATDVVATHKIIKILFPLFKNRFPHPATFAGMLELSTSYLPVNSNWKRYIEESESTFQDLNYEAKLCLSKRADEVCKLIHNDKYKNDLWMWDEDWSTQIIKMKKKLTKKEQEKNKIIEDSNKSNEISDAKKYLSDDEEDEIDPLVEKFKYLESTKYLLPARKPHMPGYPAWYRKLCTKDKKKKDEDDAEDVADEIKYQPGLHNISTSMKITPKLLNLTWENYPLHYIKEHGWGFLVPYNNDPDIETKLPINQLLSQCPLPNNFTYDPDTDYAMSTLRTDVQDELHKTEFWRDKKRQINWNKKKKEPHPETFYKGSGIWCNVDIDNCAWFYKLPHKDGPKSNVGNPLAKDYLNKFSENVLAGLDSSATEVLKISKMVSYWRNSRDRIMSQLVIWLNGESLPTLARRKSEKHETYGAIIPQIVVSGTLTRRATESTWMTASNAHIERVGSELRSMVQAPPGYNIVGADVDSQELWIASLIGDSSSGIHGATPFGWMTLIGSKPKGTDMHSVTANAVGISRDHAKIINYARIYGAGQKFAERLLKQFNPSMTDADALAKSKKMFAITKGKKLYTIKKEYHDEEFIDNKKTYSPWEAQNIAKLYGKSIDEMFGLGKWTGGSESQMFNKLEDIACCEAPVTPFLKSRLSRALEVDADNKDKYLPTKINWVVQSGAVDFLHLMLVSMRWLMKDNARFCLSFHDEIRYIVPSRYKYNAALAMHVTNLLTRSYCSARIGIYDLPMSVAFFASVEVDTVLRKDAGVDCKTPSNPHGLENGYGVPPGETVDILKAIEKSGGSLGPAHSKIIKNKKSSKSTDDNEQI</sequence>
<evidence type="ECO:0000256" key="1">
    <source>
        <dbReference type="ARBA" id="ARBA00001946"/>
    </source>
</evidence>
<dbReference type="OrthoDB" id="5588663at2759"/>
<keyword evidence="12" id="KW-0496">Mitochondrion</keyword>
<dbReference type="InterPro" id="IPR019760">
    <property type="entry name" value="DNA-dir_DNA_pol_A_CS"/>
</dbReference>
<reference evidence="17 18" key="1">
    <citation type="submission" date="2020-08" db="EMBL/GenBank/DDBJ databases">
        <title>Aphidius gifuensis genome sequencing and assembly.</title>
        <authorList>
            <person name="Du Z."/>
        </authorList>
    </citation>
    <scope>NUCLEOTIDE SEQUENCE [LARGE SCALE GENOMIC DNA]</scope>
    <source>
        <strain evidence="17">YNYX2018</strain>
        <tissue evidence="17">Adults</tissue>
    </source>
</reference>
<evidence type="ECO:0000256" key="11">
    <source>
        <dbReference type="ARBA" id="ARBA00023125"/>
    </source>
</evidence>
<dbReference type="SUPFAM" id="SSF53098">
    <property type="entry name" value="Ribonuclease H-like"/>
    <property type="match status" value="1"/>
</dbReference>
<keyword evidence="9" id="KW-0460">Magnesium</keyword>
<dbReference type="GO" id="GO:0042645">
    <property type="term" value="C:mitochondrial nucleoid"/>
    <property type="evidence" value="ECO:0007669"/>
    <property type="project" value="UniProtKB-SubCell"/>
</dbReference>
<dbReference type="InterPro" id="IPR001098">
    <property type="entry name" value="DNA-dir_DNA_pol_A_palm_dom"/>
</dbReference>
<evidence type="ECO:0000256" key="12">
    <source>
        <dbReference type="ARBA" id="ARBA00023128"/>
    </source>
</evidence>
<dbReference type="EMBL" id="JACMRX010000006">
    <property type="protein sequence ID" value="KAF7988145.1"/>
    <property type="molecule type" value="Genomic_DNA"/>
</dbReference>
<comment type="caution">
    <text evidence="17">The sequence shown here is derived from an EMBL/GenBank/DDBJ whole genome shotgun (WGS) entry which is preliminary data.</text>
</comment>
<comment type="similarity">
    <text evidence="3">Belongs to the DNA polymerase type-A family.</text>
</comment>
<dbReference type="PANTHER" id="PTHR10267:SF0">
    <property type="entry name" value="DNA POLYMERASE SUBUNIT GAMMA-1"/>
    <property type="match status" value="1"/>
</dbReference>
<evidence type="ECO:0000256" key="14">
    <source>
        <dbReference type="ARBA" id="ARBA00031966"/>
    </source>
</evidence>
<protein>
    <recommendedName>
        <fullName evidence="5">DNA polymerase subunit gamma-1</fullName>
        <ecNumber evidence="4">2.7.7.7</ecNumber>
    </recommendedName>
    <alternativeName>
        <fullName evidence="14">Mitochondrial DNA polymerase catalytic subunit</fullName>
    </alternativeName>
</protein>
<dbReference type="Gene3D" id="3.30.420.390">
    <property type="match status" value="2"/>
</dbReference>
<evidence type="ECO:0000256" key="2">
    <source>
        <dbReference type="ARBA" id="ARBA00004436"/>
    </source>
</evidence>
<evidence type="ECO:0000313" key="18">
    <source>
        <dbReference type="Proteomes" id="UP000639338"/>
    </source>
</evidence>
<evidence type="ECO:0000256" key="15">
    <source>
        <dbReference type="SAM" id="MobiDB-lite"/>
    </source>
</evidence>
<evidence type="ECO:0000259" key="16">
    <source>
        <dbReference type="SMART" id="SM00482"/>
    </source>
</evidence>
<dbReference type="InterPro" id="IPR041336">
    <property type="entry name" value="DNApol_Exo"/>
</dbReference>
<dbReference type="GO" id="GO:0005760">
    <property type="term" value="C:gamma DNA polymerase complex"/>
    <property type="evidence" value="ECO:0007669"/>
    <property type="project" value="InterPro"/>
</dbReference>
<comment type="cofactor">
    <cofactor evidence="1">
        <name>Mg(2+)</name>
        <dbReference type="ChEBI" id="CHEBI:18420"/>
    </cofactor>
</comment>
<evidence type="ECO:0000256" key="3">
    <source>
        <dbReference type="ARBA" id="ARBA00007705"/>
    </source>
</evidence>
<feature type="domain" description="DNA-directed DNA polymerase family A palm" evidence="16">
    <location>
        <begin position="894"/>
        <end position="1154"/>
    </location>
</feature>
<dbReference type="PANTHER" id="PTHR10267">
    <property type="entry name" value="DNA POLYMERASE SUBUNIT GAMMA-1"/>
    <property type="match status" value="1"/>
</dbReference>
<dbReference type="AlphaFoldDB" id="A0A835CPJ2"/>
<dbReference type="PRINTS" id="PR00867">
    <property type="entry name" value="DNAPOLG"/>
</dbReference>
<keyword evidence="8" id="KW-0235">DNA replication</keyword>
<dbReference type="Pfam" id="PF18136">
    <property type="entry name" value="DNApol_Exo"/>
    <property type="match status" value="1"/>
</dbReference>
<evidence type="ECO:0000256" key="9">
    <source>
        <dbReference type="ARBA" id="ARBA00022842"/>
    </source>
</evidence>
<dbReference type="PROSITE" id="PS00447">
    <property type="entry name" value="DNA_POLYMERASE_A"/>
    <property type="match status" value="1"/>
</dbReference>
<dbReference type="InterPro" id="IPR012337">
    <property type="entry name" value="RNaseH-like_sf"/>
</dbReference>
<keyword evidence="13" id="KW-1135">Mitochondrion nucleoid</keyword>
<evidence type="ECO:0000256" key="4">
    <source>
        <dbReference type="ARBA" id="ARBA00012417"/>
    </source>
</evidence>
<dbReference type="GO" id="GO:0008408">
    <property type="term" value="F:3'-5' exonuclease activity"/>
    <property type="evidence" value="ECO:0007669"/>
    <property type="project" value="TreeGrafter"/>
</dbReference>
<dbReference type="GO" id="GO:0003677">
    <property type="term" value="F:DNA binding"/>
    <property type="evidence" value="ECO:0007669"/>
    <property type="project" value="UniProtKB-KW"/>
</dbReference>
<dbReference type="EC" id="2.7.7.7" evidence="4"/>
<dbReference type="GO" id="GO:0003887">
    <property type="term" value="F:DNA-directed DNA polymerase activity"/>
    <property type="evidence" value="ECO:0007669"/>
    <property type="project" value="UniProtKB-KW"/>
</dbReference>
<dbReference type="SMART" id="SM00482">
    <property type="entry name" value="POLAc"/>
    <property type="match status" value="1"/>
</dbReference>
<evidence type="ECO:0000256" key="10">
    <source>
        <dbReference type="ARBA" id="ARBA00022932"/>
    </source>
</evidence>
<dbReference type="InterPro" id="IPR002297">
    <property type="entry name" value="DNA-dir_DNA_pol_A_mt"/>
</dbReference>
<name>A0A835CPJ2_APHGI</name>
<dbReference type="FunFam" id="3.30.420.390:FF:000004">
    <property type="entry name" value="DNA polymerase subunit gamma-1, mitochondrial"/>
    <property type="match status" value="1"/>
</dbReference>
<evidence type="ECO:0000256" key="8">
    <source>
        <dbReference type="ARBA" id="ARBA00022705"/>
    </source>
</evidence>
<dbReference type="GO" id="GO:0006264">
    <property type="term" value="P:mitochondrial DNA replication"/>
    <property type="evidence" value="ECO:0007669"/>
    <property type="project" value="TreeGrafter"/>
</dbReference>
<dbReference type="Gene3D" id="3.30.70.370">
    <property type="match status" value="1"/>
</dbReference>
<evidence type="ECO:0000256" key="7">
    <source>
        <dbReference type="ARBA" id="ARBA00022695"/>
    </source>
</evidence>
<organism evidence="17 18">
    <name type="scientific">Aphidius gifuensis</name>
    <name type="common">Parasitoid wasp</name>
    <dbReference type="NCBI Taxonomy" id="684658"/>
    <lineage>
        <taxon>Eukaryota</taxon>
        <taxon>Metazoa</taxon>
        <taxon>Ecdysozoa</taxon>
        <taxon>Arthropoda</taxon>
        <taxon>Hexapoda</taxon>
        <taxon>Insecta</taxon>
        <taxon>Pterygota</taxon>
        <taxon>Neoptera</taxon>
        <taxon>Endopterygota</taxon>
        <taxon>Hymenoptera</taxon>
        <taxon>Apocrita</taxon>
        <taxon>Ichneumonoidea</taxon>
        <taxon>Braconidae</taxon>
        <taxon>Aphidiinae</taxon>
        <taxon>Aphidius</taxon>
    </lineage>
</organism>
<keyword evidence="6" id="KW-0808">Transferase</keyword>
<evidence type="ECO:0000256" key="5">
    <source>
        <dbReference type="ARBA" id="ARBA00015350"/>
    </source>
</evidence>
<dbReference type="Proteomes" id="UP000639338">
    <property type="component" value="Unassembled WGS sequence"/>
</dbReference>
<proteinExistence type="inferred from homology"/>
<keyword evidence="18" id="KW-1185">Reference proteome</keyword>
<comment type="subcellular location">
    <subcellularLocation>
        <location evidence="2">Mitochondrion matrix</location>
        <location evidence="2">Mitochondrion nucleoid</location>
    </subcellularLocation>
</comment>
<dbReference type="Gene3D" id="1.10.150.20">
    <property type="entry name" value="5' to 3' exonuclease, C-terminal subdomain"/>
    <property type="match status" value="1"/>
</dbReference>
<dbReference type="SUPFAM" id="SSF56672">
    <property type="entry name" value="DNA/RNA polymerases"/>
    <property type="match status" value="1"/>
</dbReference>